<dbReference type="RefSeq" id="WP_125039363.1">
    <property type="nucleotide sequence ID" value="NZ_DAIMVT010000001.1"/>
</dbReference>
<proteinExistence type="predicted"/>
<comment type="caution">
    <text evidence="2">The sequence shown here is derived from an EMBL/GenBank/DDBJ whole genome shotgun (WGS) entry which is preliminary data.</text>
</comment>
<sequence length="483" mass="54365">MKMRLIHWTLLLLAVASLSHCKRGSFKENQPPVTQLFLNEINRVGENRLNSTVFLSWFGSDPDGYVVGYEFSLDFETWTYTTRTDSVFRFSITAGNDTDDINFWIRAVDNLGARDPNPAFLKIPLRNTPPVATIDRGAAPADTVRIAATFRWRATDADGDHTITKVQIKANDGDWVDVPRNSNLFTIVLRKPYQTGVHEADIYIDNARVPHVQAFDKIRYNDTNRVYIRAFDIANSVSLVDTSEVFVMVPASSDFLVIGGQPSNIWDIYRPIIELVSTGYDYLDLIRNQGKYRPKFWNPTFRHVIAQYSRLFIFTDPTNYQNPVTGQSASLLVFMAPAIADFNNIGGKSLVTTTLTANADITAFSIAYPIDGLVISGGQARLTADSTIFSVQGTPQQYPAMKPQFVLTGLVPIVRSPDSEPFYRAQLTKLQGWQGDNLVGVRRRNGQGQVQQVFFGVNLHHFAMDGNHLQTLLHQILNNDFNW</sequence>
<feature type="chain" id="PRO_5016968898" evidence="1">
    <location>
        <begin position="22"/>
        <end position="483"/>
    </location>
</feature>
<keyword evidence="3" id="KW-1185">Reference proteome</keyword>
<evidence type="ECO:0000313" key="2">
    <source>
        <dbReference type="EMBL" id="RCX05225.1"/>
    </source>
</evidence>
<dbReference type="AlphaFoldDB" id="A0A369A7V9"/>
<evidence type="ECO:0000313" key="3">
    <source>
        <dbReference type="Proteomes" id="UP000253517"/>
    </source>
</evidence>
<keyword evidence="1" id="KW-0732">Signal</keyword>
<evidence type="ECO:0000256" key="1">
    <source>
        <dbReference type="SAM" id="SignalP"/>
    </source>
</evidence>
<dbReference type="Proteomes" id="UP000253517">
    <property type="component" value="Unassembled WGS sequence"/>
</dbReference>
<reference evidence="2 3" key="1">
    <citation type="submission" date="2018-07" db="EMBL/GenBank/DDBJ databases">
        <title>Genomic Encyclopedia of Type Strains, Phase IV (KMG-IV): sequencing the most valuable type-strain genomes for metagenomic binning, comparative biology and taxonomic classification.</title>
        <authorList>
            <person name="Goeker M."/>
        </authorList>
    </citation>
    <scope>NUCLEOTIDE SEQUENCE [LARGE SCALE GENOMIC DNA]</scope>
    <source>
        <strain evidence="2 3">DSM 21410</strain>
    </source>
</reference>
<dbReference type="EMBL" id="QPJS01000001">
    <property type="protein sequence ID" value="RCX05225.1"/>
    <property type="molecule type" value="Genomic_DNA"/>
</dbReference>
<organism evidence="2 3">
    <name type="scientific">Schleiferia thermophila</name>
    <dbReference type="NCBI Taxonomy" id="884107"/>
    <lineage>
        <taxon>Bacteria</taxon>
        <taxon>Pseudomonadati</taxon>
        <taxon>Bacteroidota</taxon>
        <taxon>Flavobacteriia</taxon>
        <taxon>Flavobacteriales</taxon>
        <taxon>Schleiferiaceae</taxon>
        <taxon>Schleiferia</taxon>
    </lineage>
</organism>
<feature type="signal peptide" evidence="1">
    <location>
        <begin position="1"/>
        <end position="21"/>
    </location>
</feature>
<name>A0A369A7V9_9FLAO</name>
<gene>
    <name evidence="2" type="ORF">DES35_101509</name>
</gene>
<protein>
    <submittedName>
        <fullName evidence="2">Uncharacterized protein</fullName>
    </submittedName>
</protein>
<accession>A0A369A7V9</accession>